<evidence type="ECO:0000256" key="1">
    <source>
        <dbReference type="ARBA" id="ARBA00022723"/>
    </source>
</evidence>
<evidence type="ECO:0000256" key="6">
    <source>
        <dbReference type="ARBA" id="ARBA00040132"/>
    </source>
</evidence>
<dbReference type="RefSeq" id="WP_390468836.1">
    <property type="nucleotide sequence ID" value="NZ_BAABXL010000001.1"/>
</dbReference>
<keyword evidence="2" id="KW-0560">Oxidoreductase</keyword>
<dbReference type="CDD" id="cd08171">
    <property type="entry name" value="GlyDH-like"/>
    <property type="match status" value="1"/>
</dbReference>
<dbReference type="Gene3D" id="3.40.50.1970">
    <property type="match status" value="1"/>
</dbReference>
<protein>
    <recommendedName>
        <fullName evidence="6">Glycerol dehydrogenase</fullName>
        <ecNumber evidence="5">1.1.1.6</ecNumber>
    </recommendedName>
</protein>
<evidence type="ECO:0000259" key="8">
    <source>
        <dbReference type="Pfam" id="PF00465"/>
    </source>
</evidence>
<evidence type="ECO:0000256" key="7">
    <source>
        <dbReference type="ARBA" id="ARBA00049006"/>
    </source>
</evidence>
<evidence type="ECO:0000256" key="3">
    <source>
        <dbReference type="ARBA" id="ARBA00023027"/>
    </source>
</evidence>
<dbReference type="PIRSF" id="PIRSF000112">
    <property type="entry name" value="Glycerol_dehydrogenase"/>
    <property type="match status" value="1"/>
</dbReference>
<comment type="pathway">
    <text evidence="4">Polyol metabolism; glycerol fermentation; glycerone phosphate from glycerol (oxidative route): step 1/2.</text>
</comment>
<keyword evidence="3" id="KW-0520">NAD</keyword>
<dbReference type="InterPro" id="IPR016205">
    <property type="entry name" value="Glycerol_DH"/>
</dbReference>
<dbReference type="InterPro" id="IPR001670">
    <property type="entry name" value="ADH_Fe/GldA"/>
</dbReference>
<evidence type="ECO:0000256" key="4">
    <source>
        <dbReference type="ARBA" id="ARBA00037918"/>
    </source>
</evidence>
<evidence type="ECO:0000256" key="2">
    <source>
        <dbReference type="ARBA" id="ARBA00023002"/>
    </source>
</evidence>
<dbReference type="EC" id="1.1.1.6" evidence="5"/>
<dbReference type="PANTHER" id="PTHR43616:SF5">
    <property type="entry name" value="GLYCEROL DEHYDROGENASE 1"/>
    <property type="match status" value="1"/>
</dbReference>
<keyword evidence="10" id="KW-1185">Reference proteome</keyword>
<dbReference type="EMBL" id="BAABXL010000001">
    <property type="protein sequence ID" value="GAA6267057.1"/>
    <property type="molecule type" value="Genomic_DNA"/>
</dbReference>
<dbReference type="SUPFAM" id="SSF56796">
    <property type="entry name" value="Dehydroquinate synthase-like"/>
    <property type="match status" value="1"/>
</dbReference>
<comment type="caution">
    <text evidence="9">The sequence shown here is derived from an EMBL/GenBank/DDBJ whole genome shotgun (WGS) entry which is preliminary data.</text>
</comment>
<dbReference type="Gene3D" id="1.20.1090.10">
    <property type="entry name" value="Dehydroquinate synthase-like - alpha domain"/>
    <property type="match status" value="1"/>
</dbReference>
<evidence type="ECO:0000313" key="10">
    <source>
        <dbReference type="Proteomes" id="UP001600894"/>
    </source>
</evidence>
<evidence type="ECO:0000313" key="9">
    <source>
        <dbReference type="EMBL" id="GAA6267057.1"/>
    </source>
</evidence>
<proteinExistence type="predicted"/>
<organism evidence="9 10">
    <name type="scientific">Enterocloster alcoholdehydrogenati</name>
    <dbReference type="NCBI Taxonomy" id="2547410"/>
    <lineage>
        <taxon>Bacteria</taxon>
        <taxon>Bacillati</taxon>
        <taxon>Bacillota</taxon>
        <taxon>Clostridia</taxon>
        <taxon>Lachnospirales</taxon>
        <taxon>Lachnospiraceae</taxon>
        <taxon>Enterocloster</taxon>
    </lineage>
</organism>
<sequence>MADVTSIYLPQFTIGETAFDAFENEMGKYGKRVAVVHGEKAWKASKQYIIPALEKAKLTMTGSILYGHEATCENAEKIIKEPCVREADMLLAVGGGKCLDTVKLAADLLNKTVFTIPTIASNCAPITKISIMYYENGSFRDISRLTQVPAHCFIDPRVIMEAPVRYFLAGIGDAMAKFVESQWSAKAGERLNYGSELGIISGEMCFGPLLRDGEKALKAMEKKQVTEELENTILNVIISPGIVSVSVHPHYNGGVAHALFYGLTNRKHIEENHLHGEIVSYGTLVNLMLDQDFSKLNRVYEFHKAVGLPVCLADLELEKKDTMEDILKVTMSNQELIHTPYPVTAADIYQAVQKLEQLGPDDVSRSDGCPLSL</sequence>
<gene>
    <name evidence="9" type="ORF">F130042H8_01170</name>
</gene>
<accession>A0ABQ0ASQ1</accession>
<feature type="domain" description="Alcohol dehydrogenase iron-type/glycerol dehydrogenase GldA" evidence="8">
    <location>
        <begin position="12"/>
        <end position="156"/>
    </location>
</feature>
<evidence type="ECO:0000256" key="5">
    <source>
        <dbReference type="ARBA" id="ARBA00039147"/>
    </source>
</evidence>
<dbReference type="Proteomes" id="UP001600894">
    <property type="component" value="Unassembled WGS sequence"/>
</dbReference>
<keyword evidence="1" id="KW-0479">Metal-binding</keyword>
<dbReference type="Pfam" id="PF00465">
    <property type="entry name" value="Fe-ADH"/>
    <property type="match status" value="1"/>
</dbReference>
<name>A0ABQ0ASQ1_9FIRM</name>
<dbReference type="PANTHER" id="PTHR43616">
    <property type="entry name" value="GLYCEROL DEHYDROGENASE"/>
    <property type="match status" value="1"/>
</dbReference>
<reference evidence="9 10" key="1">
    <citation type="submission" date="2024-04" db="EMBL/GenBank/DDBJ databases">
        <title>Defined microbial consortia suppress multidrug-resistant proinflammatory Enterobacteriaceae via ecological control.</title>
        <authorList>
            <person name="Furuichi M."/>
            <person name="Kawaguchi T."/>
            <person name="Pust M."/>
            <person name="Yasuma K."/>
            <person name="Plichta D."/>
            <person name="Hasegawa N."/>
            <person name="Ohya T."/>
            <person name="Bhattarai S."/>
            <person name="Sasajima S."/>
            <person name="Aoto Y."/>
            <person name="Tuganbaev T."/>
            <person name="Yaginuma M."/>
            <person name="Ueda M."/>
            <person name="Okahashi N."/>
            <person name="Amafuji K."/>
            <person name="Kiridooshi Y."/>
            <person name="Sugita K."/>
            <person name="Strazar M."/>
            <person name="Skelly A."/>
            <person name="Suda W."/>
            <person name="Hattori M."/>
            <person name="Nakamoto N."/>
            <person name="Caballero S."/>
            <person name="Norman J."/>
            <person name="Olle B."/>
            <person name="Tanoue T."/>
            <person name="Arita M."/>
            <person name="Bucci V."/>
            <person name="Atarashi K."/>
            <person name="Xavier R."/>
            <person name="Honda K."/>
        </authorList>
    </citation>
    <scope>NUCLEOTIDE SEQUENCE [LARGE SCALE GENOMIC DNA]</scope>
    <source>
        <strain evidence="10">f13</strain>
    </source>
</reference>
<comment type="catalytic activity">
    <reaction evidence="7">
        <text>glycerol + NAD(+) = dihydroxyacetone + NADH + H(+)</text>
        <dbReference type="Rhea" id="RHEA:13769"/>
        <dbReference type="ChEBI" id="CHEBI:15378"/>
        <dbReference type="ChEBI" id="CHEBI:16016"/>
        <dbReference type="ChEBI" id="CHEBI:17754"/>
        <dbReference type="ChEBI" id="CHEBI:57540"/>
        <dbReference type="ChEBI" id="CHEBI:57945"/>
        <dbReference type="EC" id="1.1.1.6"/>
    </reaction>
</comment>